<reference evidence="3" key="1">
    <citation type="submission" date="2016-11" db="UniProtKB">
        <authorList>
            <consortium name="WormBaseParasite"/>
        </authorList>
    </citation>
    <scope>IDENTIFICATION</scope>
</reference>
<dbReference type="InterPro" id="IPR001810">
    <property type="entry name" value="F-box_dom"/>
</dbReference>
<dbReference type="InterPro" id="IPR036047">
    <property type="entry name" value="F-box-like_dom_sf"/>
</dbReference>
<accession>A0A1I8GSE9</accession>
<dbReference type="SUPFAM" id="SSF81383">
    <property type="entry name" value="F-box domain"/>
    <property type="match status" value="1"/>
</dbReference>
<dbReference type="Proteomes" id="UP000095280">
    <property type="component" value="Unplaced"/>
</dbReference>
<name>A0A1I8GSE9_9PLAT</name>
<protein>
    <submittedName>
        <fullName evidence="3">F-box domain-containing protein</fullName>
    </submittedName>
</protein>
<dbReference type="Gene3D" id="3.80.10.10">
    <property type="entry name" value="Ribonuclease Inhibitor"/>
    <property type="match status" value="1"/>
</dbReference>
<dbReference type="InterPro" id="IPR032675">
    <property type="entry name" value="LRR_dom_sf"/>
</dbReference>
<sequence>MLAPVSGGQRRSSLRPSGSRRNLALAANNGFLAEDSSAMSNFNFNDLPSKLALRVFSYLSHKDLCLICQVCSRWRELAYDTRLWKNVRLRPEYGGLSVSNVNQFIELIGCRFSTGLRSIELPCELIIVPVLEELARQCVNLRCMTLDFSKAMQLHDYTDLVDFPANLENLCVCLSDVIFMEGLMRKIYHCLSSVQVLHLIGTFEQSTEEEEEIYEVINLSKIKSHTPNLRVVNLYGVMFVDDTHVELLSYNCVHLECVALNFCIKVTGASLKVLLEKCKKIKTLLLHHCDLKDEHMMAVEWAATHVTELDITSTELSSACLDNVLGRIVSFQYLAVGYCDFFTD</sequence>
<evidence type="ECO:0000313" key="2">
    <source>
        <dbReference type="Proteomes" id="UP000095280"/>
    </source>
</evidence>
<dbReference type="Pfam" id="PF12937">
    <property type="entry name" value="F-box-like"/>
    <property type="match status" value="1"/>
</dbReference>
<evidence type="ECO:0000259" key="1">
    <source>
        <dbReference type="PROSITE" id="PS50181"/>
    </source>
</evidence>
<keyword evidence="2" id="KW-1185">Reference proteome</keyword>
<dbReference type="PANTHER" id="PTHR20933:SF4">
    <property type="entry name" value="F-BOX INVOLVED IN POLYQ PATHOGENESIS, ISOFORM A"/>
    <property type="match status" value="1"/>
</dbReference>
<dbReference type="Gene3D" id="1.20.1280.50">
    <property type="match status" value="1"/>
</dbReference>
<dbReference type="SMART" id="SM00256">
    <property type="entry name" value="FBOX"/>
    <property type="match status" value="1"/>
</dbReference>
<feature type="domain" description="F-box" evidence="1">
    <location>
        <begin position="41"/>
        <end position="87"/>
    </location>
</feature>
<organism evidence="2 3">
    <name type="scientific">Macrostomum lignano</name>
    <dbReference type="NCBI Taxonomy" id="282301"/>
    <lineage>
        <taxon>Eukaryota</taxon>
        <taxon>Metazoa</taxon>
        <taxon>Spiralia</taxon>
        <taxon>Lophotrochozoa</taxon>
        <taxon>Platyhelminthes</taxon>
        <taxon>Rhabditophora</taxon>
        <taxon>Macrostomorpha</taxon>
        <taxon>Macrostomida</taxon>
        <taxon>Macrostomidae</taxon>
        <taxon>Macrostomum</taxon>
    </lineage>
</organism>
<dbReference type="GO" id="GO:0031398">
    <property type="term" value="P:positive regulation of protein ubiquitination"/>
    <property type="evidence" value="ECO:0007669"/>
    <property type="project" value="TreeGrafter"/>
</dbReference>
<dbReference type="PROSITE" id="PS50181">
    <property type="entry name" value="FBOX"/>
    <property type="match status" value="1"/>
</dbReference>
<evidence type="ECO:0000313" key="3">
    <source>
        <dbReference type="WBParaSite" id="maker-uti_cns_0002838-snap-gene-0.2-mRNA-1"/>
    </source>
</evidence>
<dbReference type="AlphaFoldDB" id="A0A1I8GSE9"/>
<proteinExistence type="predicted"/>
<dbReference type="WBParaSite" id="maker-uti_cns_0002838-snap-gene-0.2-mRNA-1">
    <property type="protein sequence ID" value="maker-uti_cns_0002838-snap-gene-0.2-mRNA-1"/>
    <property type="gene ID" value="maker-uti_cns_0002838-snap-gene-0.2"/>
</dbReference>
<dbReference type="PANTHER" id="PTHR20933">
    <property type="entry name" value="F-BOX ONLY PROTEIN 33"/>
    <property type="match status" value="1"/>
</dbReference>
<dbReference type="SUPFAM" id="SSF52047">
    <property type="entry name" value="RNI-like"/>
    <property type="match status" value="1"/>
</dbReference>